<name>A0ABU0W1U5_9RHOB</name>
<evidence type="ECO:0000256" key="4">
    <source>
        <dbReference type="ARBA" id="ARBA00022729"/>
    </source>
</evidence>
<dbReference type="EMBL" id="JAVDBT010000019">
    <property type="protein sequence ID" value="MDQ2067941.1"/>
    <property type="molecule type" value="Genomic_DNA"/>
</dbReference>
<dbReference type="InterPro" id="IPR000914">
    <property type="entry name" value="SBP_5_dom"/>
</dbReference>
<evidence type="ECO:0000256" key="1">
    <source>
        <dbReference type="ARBA" id="ARBA00004418"/>
    </source>
</evidence>
<evidence type="ECO:0000256" key="2">
    <source>
        <dbReference type="ARBA" id="ARBA00005695"/>
    </source>
</evidence>
<dbReference type="PANTHER" id="PTHR30290:SF9">
    <property type="entry name" value="OLIGOPEPTIDE-BINDING PROTEIN APPA"/>
    <property type="match status" value="1"/>
</dbReference>
<proteinExistence type="inferred from homology"/>
<protein>
    <submittedName>
        <fullName evidence="7">ABC transporter substrate-binding protein</fullName>
    </submittedName>
</protein>
<dbReference type="Gene3D" id="3.40.190.10">
    <property type="entry name" value="Periplasmic binding protein-like II"/>
    <property type="match status" value="1"/>
</dbReference>
<evidence type="ECO:0000256" key="5">
    <source>
        <dbReference type="SAM" id="SignalP"/>
    </source>
</evidence>
<dbReference type="Gene3D" id="3.90.76.10">
    <property type="entry name" value="Dipeptide-binding Protein, Domain 1"/>
    <property type="match status" value="1"/>
</dbReference>
<reference evidence="7 8" key="1">
    <citation type="submission" date="2023-08" db="EMBL/GenBank/DDBJ databases">
        <title>Characterization of two Paracoccaceae strains isolated from Phycosphere and proposal of Xinfangfangia lacusdiani sp. nov.</title>
        <authorList>
            <person name="Deng Y."/>
            <person name="Zhang Y.Q."/>
        </authorList>
    </citation>
    <scope>NUCLEOTIDE SEQUENCE [LARGE SCALE GENOMIC DNA]</scope>
    <source>
        <strain evidence="7 8">CPCC 101601</strain>
    </source>
</reference>
<dbReference type="PIRSF" id="PIRSF002741">
    <property type="entry name" value="MppA"/>
    <property type="match status" value="1"/>
</dbReference>
<dbReference type="SUPFAM" id="SSF53850">
    <property type="entry name" value="Periplasmic binding protein-like II"/>
    <property type="match status" value="1"/>
</dbReference>
<comment type="similarity">
    <text evidence="2">Belongs to the bacterial solute-binding protein 5 family.</text>
</comment>
<dbReference type="InterPro" id="IPR039424">
    <property type="entry name" value="SBP_5"/>
</dbReference>
<dbReference type="InterPro" id="IPR030678">
    <property type="entry name" value="Peptide/Ni-bd"/>
</dbReference>
<organism evidence="7 8">
    <name type="scientific">Pseudogemmobacter lacusdianii</name>
    <dbReference type="NCBI Taxonomy" id="3069608"/>
    <lineage>
        <taxon>Bacteria</taxon>
        <taxon>Pseudomonadati</taxon>
        <taxon>Pseudomonadota</taxon>
        <taxon>Alphaproteobacteria</taxon>
        <taxon>Rhodobacterales</taxon>
        <taxon>Paracoccaceae</taxon>
        <taxon>Pseudogemmobacter</taxon>
    </lineage>
</organism>
<keyword evidence="8" id="KW-1185">Reference proteome</keyword>
<feature type="chain" id="PRO_5046235079" evidence="5">
    <location>
        <begin position="21"/>
        <end position="534"/>
    </location>
</feature>
<dbReference type="Gene3D" id="3.10.105.10">
    <property type="entry name" value="Dipeptide-binding Protein, Domain 3"/>
    <property type="match status" value="1"/>
</dbReference>
<keyword evidence="3" id="KW-0813">Transport</keyword>
<comment type="subcellular location">
    <subcellularLocation>
        <location evidence="1">Periplasm</location>
    </subcellularLocation>
</comment>
<keyword evidence="4 5" id="KW-0732">Signal</keyword>
<dbReference type="Proteomes" id="UP001239680">
    <property type="component" value="Unassembled WGS sequence"/>
</dbReference>
<dbReference type="PANTHER" id="PTHR30290">
    <property type="entry name" value="PERIPLASMIC BINDING COMPONENT OF ABC TRANSPORTER"/>
    <property type="match status" value="1"/>
</dbReference>
<gene>
    <name evidence="7" type="ORF">Q9295_16325</name>
</gene>
<accession>A0ABU0W1U5</accession>
<dbReference type="RefSeq" id="WP_306681653.1">
    <property type="nucleotide sequence ID" value="NZ_JAVDBT010000019.1"/>
</dbReference>
<comment type="caution">
    <text evidence="7">The sequence shown here is derived from an EMBL/GenBank/DDBJ whole genome shotgun (WGS) entry which is preliminary data.</text>
</comment>
<dbReference type="CDD" id="cd08498">
    <property type="entry name" value="PBP2_NikA_DppA_OppA_like_2"/>
    <property type="match status" value="1"/>
</dbReference>
<dbReference type="Pfam" id="PF00496">
    <property type="entry name" value="SBP_bac_5"/>
    <property type="match status" value="1"/>
</dbReference>
<evidence type="ECO:0000256" key="3">
    <source>
        <dbReference type="ARBA" id="ARBA00022448"/>
    </source>
</evidence>
<evidence type="ECO:0000259" key="6">
    <source>
        <dbReference type="Pfam" id="PF00496"/>
    </source>
</evidence>
<sequence length="534" mass="57262">MKKLSTAALLAVALSASPLAADTLRVGLAAGPSSLDPHFHNIATNNAMMRNVFDRLVHMDANMRLVPALAESWTPIDETTWEIKLRAGVTFHDGTDFEASDVIYSVERIPSVPNSPSAFTKFVKSIEAIEVVDDLTLRIKTSGPVPLLASDLAQFSIVSKQSAEAYLAANPSAAASITEIDSAAFNSGALAIGTGPFSVTKWAPEETLHLARNDAYWGDKPHFEAAELRPIQNDAARLAALQSGDVDLIDALPTSDAGKIREDAKFTVFEKPSNLAIYLHMDTERDDTPFVTANDGSKIQNPLKDVRVREALSLAINREGIARAIMDGAAKPAGQLLDVGFAGASENLPAPAYDANRAKELLTEAGFPEGFKITLQTSNDRYVNDEKVALAIAQNLTRIGITTAVQAETKATYFGNASKQAYSFMLLGWGSSTGEQGSSLEALLHSYDEENASGSANRGRFSDAKFDGMITEAMQTLDEAERNAKAAAAAEYGIGEQHGLIPIHFQNNLWAARKGITFEPRADAYTIIDTAAAE</sequence>
<evidence type="ECO:0000313" key="7">
    <source>
        <dbReference type="EMBL" id="MDQ2067941.1"/>
    </source>
</evidence>
<feature type="domain" description="Solute-binding protein family 5" evidence="6">
    <location>
        <begin position="65"/>
        <end position="448"/>
    </location>
</feature>
<feature type="signal peptide" evidence="5">
    <location>
        <begin position="1"/>
        <end position="20"/>
    </location>
</feature>
<evidence type="ECO:0000313" key="8">
    <source>
        <dbReference type="Proteomes" id="UP001239680"/>
    </source>
</evidence>